<evidence type="ECO:0000256" key="1">
    <source>
        <dbReference type="SAM" id="Phobius"/>
    </source>
</evidence>
<dbReference type="RefSeq" id="WP_133416917.1">
    <property type="nucleotide sequence ID" value="NZ_SCWD01000001.1"/>
</dbReference>
<feature type="transmembrane region" description="Helical" evidence="1">
    <location>
        <begin position="6"/>
        <end position="27"/>
    </location>
</feature>
<sequence length="140" mass="16206">MNIKHLNGFTIPFLITAFVQALSYIVLTISFEVKAINSFAIFAIPLIVTYAADNLYSFLSFRFRLSNEIILKEQNDIKLINVLIILASIIYSFFNLGLDINFKKLFIILMWLMFGSFMYLQLITRFLNLVNSKSKEKADD</sequence>
<protein>
    <submittedName>
        <fullName evidence="2">Uncharacterized protein</fullName>
    </submittedName>
</protein>
<keyword evidence="3" id="KW-1185">Reference proteome</keyword>
<keyword evidence="1" id="KW-1133">Transmembrane helix</keyword>
<keyword evidence="1" id="KW-0812">Transmembrane</keyword>
<feature type="transmembrane region" description="Helical" evidence="1">
    <location>
        <begin position="79"/>
        <end position="98"/>
    </location>
</feature>
<keyword evidence="1" id="KW-0472">Membrane</keyword>
<feature type="transmembrane region" description="Helical" evidence="1">
    <location>
        <begin position="39"/>
        <end position="59"/>
    </location>
</feature>
<gene>
    <name evidence="2" type="ORF">ERX40_02490</name>
</gene>
<name>A0A9Q8FQR0_9STAP</name>
<reference evidence="2 3" key="1">
    <citation type="submission" date="2019-01" db="EMBL/GenBank/DDBJ databases">
        <title>Draft genome sequences of the type strains of six Macrococcus species.</title>
        <authorList>
            <person name="Mazhar S."/>
            <person name="Altermann E."/>
            <person name="Hill C."/>
            <person name="Mcauliffe O."/>
        </authorList>
    </citation>
    <scope>NUCLEOTIDE SEQUENCE [LARGE SCALE GENOMIC DNA]</scope>
    <source>
        <strain evidence="2 3">ATCC 51828</strain>
    </source>
</reference>
<dbReference type="EMBL" id="SCWD01000001">
    <property type="protein sequence ID" value="TDM04057.1"/>
    <property type="molecule type" value="Genomic_DNA"/>
</dbReference>
<organism evidence="2 3">
    <name type="scientific">Macrococcus carouselicus</name>
    <dbReference type="NCBI Taxonomy" id="69969"/>
    <lineage>
        <taxon>Bacteria</taxon>
        <taxon>Bacillati</taxon>
        <taxon>Bacillota</taxon>
        <taxon>Bacilli</taxon>
        <taxon>Bacillales</taxon>
        <taxon>Staphylococcaceae</taxon>
        <taxon>Macrococcus</taxon>
    </lineage>
</organism>
<accession>A0A9Q8FQR0</accession>
<proteinExistence type="predicted"/>
<evidence type="ECO:0000313" key="2">
    <source>
        <dbReference type="EMBL" id="TDM04057.1"/>
    </source>
</evidence>
<dbReference type="Proteomes" id="UP000295280">
    <property type="component" value="Unassembled WGS sequence"/>
</dbReference>
<evidence type="ECO:0000313" key="3">
    <source>
        <dbReference type="Proteomes" id="UP000295280"/>
    </source>
</evidence>
<comment type="caution">
    <text evidence="2">The sequence shown here is derived from an EMBL/GenBank/DDBJ whole genome shotgun (WGS) entry which is preliminary data.</text>
</comment>
<feature type="transmembrane region" description="Helical" evidence="1">
    <location>
        <begin position="105"/>
        <end position="127"/>
    </location>
</feature>
<dbReference type="AlphaFoldDB" id="A0A9Q8FQR0"/>